<dbReference type="Proteomes" id="UP000216478">
    <property type="component" value="Unassembled WGS sequence"/>
</dbReference>
<organism evidence="1 2">
    <name type="scientific">Brucella grignonensis</name>
    <dbReference type="NCBI Taxonomy" id="94627"/>
    <lineage>
        <taxon>Bacteria</taxon>
        <taxon>Pseudomonadati</taxon>
        <taxon>Pseudomonadota</taxon>
        <taxon>Alphaproteobacteria</taxon>
        <taxon>Hyphomicrobiales</taxon>
        <taxon>Brucellaceae</taxon>
        <taxon>Brucella/Ochrobactrum group</taxon>
        <taxon>Brucella</taxon>
    </lineage>
</organism>
<evidence type="ECO:0000313" key="1">
    <source>
        <dbReference type="EMBL" id="OYR12528.1"/>
    </source>
</evidence>
<comment type="caution">
    <text evidence="1">The sequence shown here is derived from an EMBL/GenBank/DDBJ whole genome shotgun (WGS) entry which is preliminary data.</text>
</comment>
<keyword evidence="2" id="KW-1185">Reference proteome</keyword>
<dbReference type="AlphaFoldDB" id="A0A256FCI8"/>
<proteinExistence type="predicted"/>
<accession>A0A256FCI8</accession>
<protein>
    <submittedName>
        <fullName evidence="1">Uncharacterized protein</fullName>
    </submittedName>
</protein>
<reference evidence="1 2" key="1">
    <citation type="submission" date="2017-07" db="EMBL/GenBank/DDBJ databases">
        <title>Phylogenetic study on the rhizospheric bacterium Ochrobactrum sp. A44.</title>
        <authorList>
            <person name="Krzyzanowska D.M."/>
            <person name="Ossowicki A."/>
            <person name="Rajewska M."/>
            <person name="Maciag T."/>
            <person name="Kaczynski Z."/>
            <person name="Czerwicka M."/>
            <person name="Jafra S."/>
        </authorList>
    </citation>
    <scope>NUCLEOTIDE SEQUENCE [LARGE SCALE GENOMIC DNA]</scope>
    <source>
        <strain evidence="1 2">OgA9a</strain>
    </source>
</reference>
<name>A0A256FCI8_9HYPH</name>
<evidence type="ECO:0000313" key="2">
    <source>
        <dbReference type="Proteomes" id="UP000216478"/>
    </source>
</evidence>
<sequence>MDEAQVAEAERRRDIIARLEAAGRFDSATVEAAAAEFGASKRQFNRYRKSLRDTGALSLMKNGRFVGRAKLVAMIEPVLQLRGHHYMSNRLEAGLQFKKVKRGKLQNETMIGCMNPAERELEARTYDHKWDPVRVYCDEFTEKNGPVLIGDQPTLQVYARMFWRNQFMYTDDYIRNHPARVNFVVTLQSKDPEADVYNEFRRIMAENVETAVVEQEIDLEIDGEDEA</sequence>
<gene>
    <name evidence="1" type="ORF">CEV33_1312</name>
</gene>
<dbReference type="EMBL" id="NNRL01000159">
    <property type="protein sequence ID" value="OYR12528.1"/>
    <property type="molecule type" value="Genomic_DNA"/>
</dbReference>